<reference evidence="2" key="1">
    <citation type="submission" date="2020-03" db="EMBL/GenBank/DDBJ databases">
        <authorList>
            <person name="Weist P."/>
        </authorList>
    </citation>
    <scope>NUCLEOTIDE SEQUENCE</scope>
</reference>
<evidence type="ECO:0000313" key="2">
    <source>
        <dbReference type="EMBL" id="CAB1430386.1"/>
    </source>
</evidence>
<name>A0A9N7UGA0_PLEPL</name>
<organism evidence="2 3">
    <name type="scientific">Pleuronectes platessa</name>
    <name type="common">European plaice</name>
    <dbReference type="NCBI Taxonomy" id="8262"/>
    <lineage>
        <taxon>Eukaryota</taxon>
        <taxon>Metazoa</taxon>
        <taxon>Chordata</taxon>
        <taxon>Craniata</taxon>
        <taxon>Vertebrata</taxon>
        <taxon>Euteleostomi</taxon>
        <taxon>Actinopterygii</taxon>
        <taxon>Neopterygii</taxon>
        <taxon>Teleostei</taxon>
        <taxon>Neoteleostei</taxon>
        <taxon>Acanthomorphata</taxon>
        <taxon>Carangaria</taxon>
        <taxon>Pleuronectiformes</taxon>
        <taxon>Pleuronectoidei</taxon>
        <taxon>Pleuronectidae</taxon>
        <taxon>Pleuronectes</taxon>
    </lineage>
</organism>
<evidence type="ECO:0000313" key="3">
    <source>
        <dbReference type="Proteomes" id="UP001153269"/>
    </source>
</evidence>
<sequence length="121" mass="13992">MKRNHVQEHCGVEVQSCSLLKPTGPLHVRRLGEGSQSESRSTDLSSIHVSKRNATEPVSNAVARRQPVVVHIYWERWKSGRRLQPGVSEQENWDEDGFLSARELGRFVCEHERIHFFIFQD</sequence>
<comment type="caution">
    <text evidence="2">The sequence shown here is derived from an EMBL/GenBank/DDBJ whole genome shotgun (WGS) entry which is preliminary data.</text>
</comment>
<gene>
    <name evidence="2" type="ORF">PLEPLA_LOCUS18368</name>
</gene>
<accession>A0A9N7UGA0</accession>
<dbReference type="Proteomes" id="UP001153269">
    <property type="component" value="Unassembled WGS sequence"/>
</dbReference>
<feature type="compositionally biased region" description="Polar residues" evidence="1">
    <location>
        <begin position="34"/>
        <end position="48"/>
    </location>
</feature>
<protein>
    <submittedName>
        <fullName evidence="2">Uncharacterized protein</fullName>
    </submittedName>
</protein>
<feature type="region of interest" description="Disordered" evidence="1">
    <location>
        <begin position="28"/>
        <end position="60"/>
    </location>
</feature>
<proteinExistence type="predicted"/>
<dbReference type="AlphaFoldDB" id="A0A9N7UGA0"/>
<keyword evidence="3" id="KW-1185">Reference proteome</keyword>
<evidence type="ECO:0000256" key="1">
    <source>
        <dbReference type="SAM" id="MobiDB-lite"/>
    </source>
</evidence>
<dbReference type="EMBL" id="CADEAL010001225">
    <property type="protein sequence ID" value="CAB1430386.1"/>
    <property type="molecule type" value="Genomic_DNA"/>
</dbReference>